<reference evidence="1" key="1">
    <citation type="submission" date="2016-09" db="EMBL/GenBank/DDBJ databases">
        <authorList>
            <person name="Capua I."/>
            <person name="De Benedictis P."/>
            <person name="Joannis T."/>
            <person name="Lombin L.H."/>
            <person name="Cattoli G."/>
        </authorList>
    </citation>
    <scope>NUCLEOTIDE SEQUENCE</scope>
    <source>
        <strain evidence="1">B9</strain>
    </source>
</reference>
<gene>
    <name evidence="1" type="ORF">CNECB9_400006</name>
</gene>
<name>A0A1K0JRL9_CUPNE</name>
<evidence type="ECO:0000313" key="1">
    <source>
        <dbReference type="EMBL" id="SCU80633.1"/>
    </source>
</evidence>
<sequence length="103" mass="11211">MLPLLRQQVAAALYDQFERPALCSAARMAEDDLFTSVAARWGAPAIGISVRPTERVGSRKHRIRLSILMEARVMEPTMVTTISGTRPGRRCPGCSGRAACLAL</sequence>
<accession>A0A1K0JRL9</accession>
<protein>
    <submittedName>
        <fullName evidence="1">Uncharacterized protein</fullName>
    </submittedName>
</protein>
<dbReference type="AlphaFoldDB" id="A0A1K0JRL9"/>
<organism evidence="1">
    <name type="scientific">Cupriavidus necator</name>
    <name type="common">Alcaligenes eutrophus</name>
    <name type="synonym">Ralstonia eutropha</name>
    <dbReference type="NCBI Taxonomy" id="106590"/>
    <lineage>
        <taxon>Bacteria</taxon>
        <taxon>Pseudomonadati</taxon>
        <taxon>Pseudomonadota</taxon>
        <taxon>Betaproteobacteria</taxon>
        <taxon>Burkholderiales</taxon>
        <taxon>Burkholderiaceae</taxon>
        <taxon>Cupriavidus</taxon>
    </lineage>
</organism>
<dbReference type="EMBL" id="FMSH01000335">
    <property type="protein sequence ID" value="SCU80633.1"/>
    <property type="molecule type" value="Genomic_DNA"/>
</dbReference>
<proteinExistence type="predicted"/>